<accession>H3H3N7</accession>
<feature type="compositionally biased region" description="Low complexity" evidence="1">
    <location>
        <begin position="514"/>
        <end position="526"/>
    </location>
</feature>
<dbReference type="InParanoid" id="H3H3N7"/>
<organism evidence="4 5">
    <name type="scientific">Phytophthora ramorum</name>
    <name type="common">Sudden oak death agent</name>
    <dbReference type="NCBI Taxonomy" id="164328"/>
    <lineage>
        <taxon>Eukaryota</taxon>
        <taxon>Sar</taxon>
        <taxon>Stramenopiles</taxon>
        <taxon>Oomycota</taxon>
        <taxon>Peronosporomycetes</taxon>
        <taxon>Peronosporales</taxon>
        <taxon>Peronosporaceae</taxon>
        <taxon>Phytophthora</taxon>
    </lineage>
</organism>
<evidence type="ECO:0000256" key="3">
    <source>
        <dbReference type="SAM" id="SignalP"/>
    </source>
</evidence>
<dbReference type="EMBL" id="DS566139">
    <property type="status" value="NOT_ANNOTATED_CDS"/>
    <property type="molecule type" value="Genomic_DNA"/>
</dbReference>
<feature type="compositionally biased region" description="Polar residues" evidence="1">
    <location>
        <begin position="344"/>
        <end position="353"/>
    </location>
</feature>
<feature type="compositionally biased region" description="Polar residues" evidence="1">
    <location>
        <begin position="71"/>
        <end position="84"/>
    </location>
</feature>
<dbReference type="EnsemblProtists" id="Phyra85121">
    <property type="protein sequence ID" value="Phyra85121"/>
    <property type="gene ID" value="Phyra85121"/>
</dbReference>
<dbReference type="Proteomes" id="UP000005238">
    <property type="component" value="Unassembled WGS sequence"/>
</dbReference>
<reference evidence="5" key="1">
    <citation type="journal article" date="2006" name="Science">
        <title>Phytophthora genome sequences uncover evolutionary origins and mechanisms of pathogenesis.</title>
        <authorList>
            <person name="Tyler B.M."/>
            <person name="Tripathy S."/>
            <person name="Zhang X."/>
            <person name="Dehal P."/>
            <person name="Jiang R.H."/>
            <person name="Aerts A."/>
            <person name="Arredondo F.D."/>
            <person name="Baxter L."/>
            <person name="Bensasson D."/>
            <person name="Beynon J.L."/>
            <person name="Chapman J."/>
            <person name="Damasceno C.M."/>
            <person name="Dorrance A.E."/>
            <person name="Dou D."/>
            <person name="Dickerman A.W."/>
            <person name="Dubchak I.L."/>
            <person name="Garbelotto M."/>
            <person name="Gijzen M."/>
            <person name="Gordon S.G."/>
            <person name="Govers F."/>
            <person name="Grunwald N.J."/>
            <person name="Huang W."/>
            <person name="Ivors K.L."/>
            <person name="Jones R.W."/>
            <person name="Kamoun S."/>
            <person name="Krampis K."/>
            <person name="Lamour K.H."/>
            <person name="Lee M.K."/>
            <person name="McDonald W.H."/>
            <person name="Medina M."/>
            <person name="Meijer H.J."/>
            <person name="Nordberg E.K."/>
            <person name="Maclean D.J."/>
            <person name="Ospina-Giraldo M.D."/>
            <person name="Morris P.F."/>
            <person name="Phuntumart V."/>
            <person name="Putnam N.H."/>
            <person name="Rash S."/>
            <person name="Rose J.K."/>
            <person name="Sakihama Y."/>
            <person name="Salamov A.A."/>
            <person name="Savidor A."/>
            <person name="Scheuring C.F."/>
            <person name="Smith B.M."/>
            <person name="Sobral B.W."/>
            <person name="Terry A."/>
            <person name="Torto-Alalibo T.A."/>
            <person name="Win J."/>
            <person name="Xu Z."/>
            <person name="Zhang H."/>
            <person name="Grigoriev I.V."/>
            <person name="Rokhsar D.S."/>
            <person name="Boore J.L."/>
        </authorList>
    </citation>
    <scope>NUCLEOTIDE SEQUENCE [LARGE SCALE GENOMIC DNA]</scope>
    <source>
        <strain evidence="5">Pr102</strain>
    </source>
</reference>
<feature type="compositionally biased region" description="Low complexity" evidence="1">
    <location>
        <begin position="895"/>
        <end position="953"/>
    </location>
</feature>
<name>H3H3N7_PHYRM</name>
<dbReference type="VEuPathDB" id="FungiDB:KRP23_3210"/>
<feature type="compositionally biased region" description="Basic and acidic residues" evidence="1">
    <location>
        <begin position="547"/>
        <end position="556"/>
    </location>
</feature>
<dbReference type="OMA" id="HIMSNDF"/>
<feature type="compositionally biased region" description="Basic and acidic residues" evidence="1">
    <location>
        <begin position="721"/>
        <end position="730"/>
    </location>
</feature>
<feature type="region of interest" description="Disordered" evidence="1">
    <location>
        <begin position="30"/>
        <end position="85"/>
    </location>
</feature>
<feature type="compositionally biased region" description="Polar residues" evidence="1">
    <location>
        <begin position="172"/>
        <end position="205"/>
    </location>
</feature>
<feature type="compositionally biased region" description="Polar residues" evidence="1">
    <location>
        <begin position="48"/>
        <end position="59"/>
    </location>
</feature>
<feature type="compositionally biased region" description="Basic and acidic residues" evidence="1">
    <location>
        <begin position="583"/>
        <end position="595"/>
    </location>
</feature>
<feature type="transmembrane region" description="Helical" evidence="2">
    <location>
        <begin position="1068"/>
        <end position="1089"/>
    </location>
</feature>
<feature type="compositionally biased region" description="Polar residues" evidence="1">
    <location>
        <begin position="478"/>
        <end position="498"/>
    </location>
</feature>
<feature type="compositionally biased region" description="Pro residues" evidence="1">
    <location>
        <begin position="841"/>
        <end position="868"/>
    </location>
</feature>
<sequence>MRRFLWATVALLLLVSRASAADNYLADPFERKAGTKPGLSDDGDKTSQLRGASTAATRTNPEKANAPYGDTATSAPRSVDSTTGAEHRAVTAVILPWEALGDLRYSSTKSPSPKPEEQGNGASVTVGENEKAAGKKDELQQHESGLSGGRNSDKGAALQNPLDDIVGLPARTQKTTSAYSPETKAPSNNKPYSREPQTGSPSTSMLHDEKALPPYHEATNVPTRETGSAVSYFPTGGEKHGGEVLAVGLPREKKDDSSPALPARDNWAVWQTFSHEVGLPKASASPPAYSEKTSTPDGHATSSPNDGDEKRSKDRVASLLLRQEPATTSVGNEKAGNEGVNALSKEQASSTYSKETRSPSDDKATASYDATSSPNNKQHSLSGESSRTAPRSVIGDGVHDVDVAWAESPSRSSAAVSRYKTDEIGDGGEHGVGRTDGDSANAEKRSTTEESDSVLDGNLLDPKATATDDKTRRFGHAQKSNSPYSPDASSLHGENTQTRSDEAAGSAHKGKTDSSYGSRASSPSYSIVDGRSQAFETRGYSNTETPGVDRHDKAEENDPVYDAAMGPVVPWNNGRPQLGDYDATEKTKVKPHRTEATAYVERSDTTSTKSRGNGKLLDNTVPWNEHHSLFSRDLQSEGRTADDQPSEQPSEQPSVPATEQPSPSDQPNVQPSETSSKQATEQSAGGQPEQPSESPSEQSGQQPSGQPAIEDSEVQTTVVDVRWDQDDCHPCDVPTEPPTLAPVYPYNNDDFESHLPNVTEDYKPWEEVKENESSDPSTRSPTKRPKKPHKPEFVHCMKVIGEYGQYYECENNSTETPIPETEAPTEIPRTEKPNEDATPEPYEPTPHPTEPDKPTPGPSEPTPTPTDPTNPNDESTPAPTKPGESTPAPPKLNDESTPAPKPSESTPAPTKSTPAPTEPGESTPAPTKLTPAPTEPGESTPAPTKLTPAPTEPGESTPAPTKSYDEPTPTPAASTTDGETSTTYPTETKTSKTTKPATMTGTNSSTGATTDKTTTAPPTSVSAGDTYANPGTTDSTTTGTDTGSGNTIVTGISTGGASSGDAALGGGAIAGIVIACIVFVIIVVGAVLVRQRSIARQREENLFAELTATGGRALETDYAAM</sequence>
<dbReference type="HOGENOM" id="CLU_296046_0_0_1"/>
<feature type="compositionally biased region" description="Low complexity" evidence="1">
    <location>
        <begin position="972"/>
        <end position="1020"/>
    </location>
</feature>
<dbReference type="AlphaFoldDB" id="H3H3N7"/>
<evidence type="ECO:0000256" key="1">
    <source>
        <dbReference type="SAM" id="MobiDB-lite"/>
    </source>
</evidence>
<dbReference type="VEuPathDB" id="FungiDB:KRP22_3551"/>
<feature type="compositionally biased region" description="Basic and acidic residues" evidence="1">
    <location>
        <begin position="419"/>
        <end position="448"/>
    </location>
</feature>
<feature type="compositionally biased region" description="Basic and acidic residues" evidence="1">
    <location>
        <begin position="128"/>
        <end position="141"/>
    </location>
</feature>
<feature type="compositionally biased region" description="Polar residues" evidence="1">
    <location>
        <begin position="220"/>
        <end position="229"/>
    </location>
</feature>
<feature type="region of interest" description="Disordered" evidence="1">
    <location>
        <begin position="278"/>
        <end position="794"/>
    </location>
</feature>
<feature type="compositionally biased region" description="Basic and acidic residues" evidence="1">
    <location>
        <begin position="354"/>
        <end position="364"/>
    </location>
</feature>
<feature type="compositionally biased region" description="Polar residues" evidence="1">
    <location>
        <begin position="368"/>
        <end position="389"/>
    </location>
</feature>
<reference evidence="4" key="2">
    <citation type="submission" date="2015-06" db="UniProtKB">
        <authorList>
            <consortium name="EnsemblProtists"/>
        </authorList>
    </citation>
    <scope>IDENTIFICATION</scope>
    <source>
        <strain evidence="4">Pr102</strain>
    </source>
</reference>
<feature type="signal peptide" evidence="3">
    <location>
        <begin position="1"/>
        <end position="20"/>
    </location>
</feature>
<feature type="chain" id="PRO_5003588178" evidence="3">
    <location>
        <begin position="21"/>
        <end position="1121"/>
    </location>
</feature>
<evidence type="ECO:0000313" key="4">
    <source>
        <dbReference type="EnsemblProtists" id="Phyra85121"/>
    </source>
</evidence>
<keyword evidence="2" id="KW-0472">Membrane</keyword>
<evidence type="ECO:0000313" key="5">
    <source>
        <dbReference type="Proteomes" id="UP000005238"/>
    </source>
</evidence>
<feature type="compositionally biased region" description="Low complexity" evidence="1">
    <location>
        <begin position="814"/>
        <end position="827"/>
    </location>
</feature>
<feature type="compositionally biased region" description="Basic and acidic residues" evidence="1">
    <location>
        <begin position="760"/>
        <end position="772"/>
    </location>
</feature>
<keyword evidence="3" id="KW-0732">Signal</keyword>
<feature type="compositionally biased region" description="Low complexity" evidence="1">
    <location>
        <begin position="1031"/>
        <end position="1044"/>
    </location>
</feature>
<evidence type="ECO:0000256" key="2">
    <source>
        <dbReference type="SAM" id="Phobius"/>
    </source>
</evidence>
<proteinExistence type="predicted"/>
<feature type="compositionally biased region" description="Basic and acidic residues" evidence="1">
    <location>
        <begin position="307"/>
        <end position="316"/>
    </location>
</feature>
<feature type="compositionally biased region" description="Low complexity" evidence="1">
    <location>
        <begin position="685"/>
        <end position="707"/>
    </location>
</feature>
<dbReference type="eggNOG" id="ENOG502SBYR">
    <property type="taxonomic scope" value="Eukaryota"/>
</dbReference>
<dbReference type="PRINTS" id="PR01217">
    <property type="entry name" value="PRICHEXTENSN"/>
</dbReference>
<keyword evidence="5" id="KW-1185">Reference proteome</keyword>
<feature type="compositionally biased region" description="Basic and acidic residues" evidence="1">
    <location>
        <begin position="624"/>
        <end position="642"/>
    </location>
</feature>
<feature type="compositionally biased region" description="Polar residues" evidence="1">
    <location>
        <begin position="655"/>
        <end position="684"/>
    </location>
</feature>
<protein>
    <submittedName>
        <fullName evidence="4">Uncharacterized protein</fullName>
    </submittedName>
</protein>
<feature type="compositionally biased region" description="Polar residues" evidence="1">
    <location>
        <begin position="291"/>
        <end position="305"/>
    </location>
</feature>
<dbReference type="STRING" id="164328.H3H3N7"/>
<feature type="region of interest" description="Disordered" evidence="1">
    <location>
        <begin position="811"/>
        <end position="1044"/>
    </location>
</feature>
<feature type="region of interest" description="Disordered" evidence="1">
    <location>
        <begin position="105"/>
        <end position="265"/>
    </location>
</feature>
<keyword evidence="2" id="KW-0812">Transmembrane</keyword>
<keyword evidence="2" id="KW-1133">Transmembrane helix</keyword>